<accession>A0ABR3FK84</accession>
<dbReference type="Proteomes" id="UP001465976">
    <property type="component" value="Unassembled WGS sequence"/>
</dbReference>
<evidence type="ECO:0000313" key="2">
    <source>
        <dbReference type="EMBL" id="KAL0575810.1"/>
    </source>
</evidence>
<name>A0ABR3FK84_9AGAR</name>
<keyword evidence="3" id="KW-1185">Reference proteome</keyword>
<sequence length="244" mass="27613">MRAHAPASEKQQTAMTTSSTSRVRLLTELNELLVQLPEDVNKLQNLYDANSNSKAGPSRIAPKDLRAFKTDILTRMRRRVRLNLCIYAFAPVGPGYKDFVSNLDEVREKTEQVLTQTPKPSEGYSTKTEPKKMEDSDAWAFIAHVALFNHRETAFKAMELDLAWLKQAVSCESVDLTDDELDQIGYERTQCDSLATDYVSGCEETPADLKAKSQRDPEDLVFKRWVLESQAGFEAALTRYIRQG</sequence>
<feature type="region of interest" description="Disordered" evidence="1">
    <location>
        <begin position="111"/>
        <end position="130"/>
    </location>
</feature>
<evidence type="ECO:0000313" key="3">
    <source>
        <dbReference type="Proteomes" id="UP001465976"/>
    </source>
</evidence>
<protein>
    <submittedName>
        <fullName evidence="2">Uncharacterized protein</fullName>
    </submittedName>
</protein>
<comment type="caution">
    <text evidence="2">The sequence shown here is derived from an EMBL/GenBank/DDBJ whole genome shotgun (WGS) entry which is preliminary data.</text>
</comment>
<gene>
    <name evidence="2" type="ORF">V5O48_006164</name>
</gene>
<organism evidence="2 3">
    <name type="scientific">Marasmius crinis-equi</name>
    <dbReference type="NCBI Taxonomy" id="585013"/>
    <lineage>
        <taxon>Eukaryota</taxon>
        <taxon>Fungi</taxon>
        <taxon>Dikarya</taxon>
        <taxon>Basidiomycota</taxon>
        <taxon>Agaricomycotina</taxon>
        <taxon>Agaricomycetes</taxon>
        <taxon>Agaricomycetidae</taxon>
        <taxon>Agaricales</taxon>
        <taxon>Marasmiineae</taxon>
        <taxon>Marasmiaceae</taxon>
        <taxon>Marasmius</taxon>
    </lineage>
</organism>
<reference evidence="2 3" key="1">
    <citation type="submission" date="2024-02" db="EMBL/GenBank/DDBJ databases">
        <title>A draft genome for the cacao thread blight pathogen Marasmius crinis-equi.</title>
        <authorList>
            <person name="Cohen S.P."/>
            <person name="Baruah I.K."/>
            <person name="Amoako-Attah I."/>
            <person name="Bukari Y."/>
            <person name="Meinhardt L.W."/>
            <person name="Bailey B.A."/>
        </authorList>
    </citation>
    <scope>NUCLEOTIDE SEQUENCE [LARGE SCALE GENOMIC DNA]</scope>
    <source>
        <strain evidence="2 3">GH-76</strain>
    </source>
</reference>
<feature type="compositionally biased region" description="Polar residues" evidence="1">
    <location>
        <begin position="112"/>
        <end position="127"/>
    </location>
</feature>
<proteinExistence type="predicted"/>
<evidence type="ECO:0000256" key="1">
    <source>
        <dbReference type="SAM" id="MobiDB-lite"/>
    </source>
</evidence>
<dbReference type="EMBL" id="JBAHYK010000272">
    <property type="protein sequence ID" value="KAL0575810.1"/>
    <property type="molecule type" value="Genomic_DNA"/>
</dbReference>
<feature type="region of interest" description="Disordered" evidence="1">
    <location>
        <begin position="1"/>
        <end position="21"/>
    </location>
</feature>